<evidence type="ECO:0000313" key="3">
    <source>
        <dbReference type="Proteomes" id="UP000198990"/>
    </source>
</evidence>
<keyword evidence="3" id="KW-1185">Reference proteome</keyword>
<evidence type="ECO:0008006" key="4">
    <source>
        <dbReference type="Google" id="ProtNLM"/>
    </source>
</evidence>
<accession>A0A1H7GPA9</accession>
<dbReference type="EMBL" id="FNZN01000001">
    <property type="protein sequence ID" value="SEK39911.1"/>
    <property type="molecule type" value="Genomic_DNA"/>
</dbReference>
<sequence length="95" mass="10401">MIHSSTAQLIHNAAASVTYIFLPICILGIGLGLKKFKTHQRLSQISMALGIISAIFILVLFSNPESGYRGILQRVIETSFITLIISSTLNIRNSN</sequence>
<organism evidence="2 3">
    <name type="scientific">Maribacter orientalis</name>
    <dbReference type="NCBI Taxonomy" id="228957"/>
    <lineage>
        <taxon>Bacteria</taxon>
        <taxon>Pseudomonadati</taxon>
        <taxon>Bacteroidota</taxon>
        <taxon>Flavobacteriia</taxon>
        <taxon>Flavobacteriales</taxon>
        <taxon>Flavobacteriaceae</taxon>
        <taxon>Maribacter</taxon>
    </lineage>
</organism>
<reference evidence="3" key="1">
    <citation type="submission" date="2016-10" db="EMBL/GenBank/DDBJ databases">
        <authorList>
            <person name="Varghese N."/>
            <person name="Submissions S."/>
        </authorList>
    </citation>
    <scope>NUCLEOTIDE SEQUENCE [LARGE SCALE GENOMIC DNA]</scope>
    <source>
        <strain evidence="3">DSM 16471</strain>
    </source>
</reference>
<feature type="transmembrane region" description="Helical" evidence="1">
    <location>
        <begin position="45"/>
        <end position="62"/>
    </location>
</feature>
<keyword evidence="1" id="KW-1133">Transmembrane helix</keyword>
<proteinExistence type="predicted"/>
<dbReference type="AlphaFoldDB" id="A0A1H7GPA9"/>
<feature type="transmembrane region" description="Helical" evidence="1">
    <location>
        <begin position="13"/>
        <end position="33"/>
    </location>
</feature>
<keyword evidence="1" id="KW-0472">Membrane</keyword>
<keyword evidence="1" id="KW-0812">Transmembrane</keyword>
<evidence type="ECO:0000256" key="1">
    <source>
        <dbReference type="SAM" id="Phobius"/>
    </source>
</evidence>
<dbReference type="Proteomes" id="UP000198990">
    <property type="component" value="Unassembled WGS sequence"/>
</dbReference>
<protein>
    <recommendedName>
        <fullName evidence="4">DUF998 domain-containing protein</fullName>
    </recommendedName>
</protein>
<evidence type="ECO:0000313" key="2">
    <source>
        <dbReference type="EMBL" id="SEK39911.1"/>
    </source>
</evidence>
<gene>
    <name evidence="2" type="ORF">SAMN04488008_101409</name>
</gene>
<name>A0A1H7GPA9_9FLAO</name>